<dbReference type="OrthoDB" id="3795090at2759"/>
<sequence>MSLVPPPDSPLNVTEILILIFTNLDGPDLVRISLAYIDMKEKYRNDRLMLEEAGDVSEEDFERIRPPIVLRMNRHGFRGKPVLEAMQDTDADLRKIREGATWNNNRNVRRHHEKGRDIRASFRGVRLCGSGWPVGLREIYCEICERFHTRFHFDHVHPALRFLEDANICVRGHGTILLIELDLFNEAAAPRSCYEHYCEEMIDFAKGLSTAIQMISPGGCGKEFFTNPITSKIEMFTAHKQRFPEIVEMVDQAIITVDEIMRDVDMWQSISTTELERERHWTHSTRMADLPVTDTEDSE</sequence>
<dbReference type="EMBL" id="MU006356">
    <property type="protein sequence ID" value="KAF2845044.1"/>
    <property type="molecule type" value="Genomic_DNA"/>
</dbReference>
<reference evidence="1" key="1">
    <citation type="submission" date="2020-01" db="EMBL/GenBank/DDBJ databases">
        <authorList>
            <consortium name="DOE Joint Genome Institute"/>
            <person name="Haridas S."/>
            <person name="Albert R."/>
            <person name="Binder M."/>
            <person name="Bloem J."/>
            <person name="Labutti K."/>
            <person name="Salamov A."/>
            <person name="Andreopoulos B."/>
            <person name="Baker S.E."/>
            <person name="Barry K."/>
            <person name="Bills G."/>
            <person name="Bluhm B.H."/>
            <person name="Cannon C."/>
            <person name="Castanera R."/>
            <person name="Culley D.E."/>
            <person name="Daum C."/>
            <person name="Ezra D."/>
            <person name="Gonzalez J.B."/>
            <person name="Henrissat B."/>
            <person name="Kuo A."/>
            <person name="Liang C."/>
            <person name="Lipzen A."/>
            <person name="Lutzoni F."/>
            <person name="Magnuson J."/>
            <person name="Mondo S."/>
            <person name="Nolan M."/>
            <person name="Ohm R."/>
            <person name="Pangilinan J."/>
            <person name="Park H.-J."/>
            <person name="Ramirez L."/>
            <person name="Alfaro M."/>
            <person name="Sun H."/>
            <person name="Tritt A."/>
            <person name="Yoshinaga Y."/>
            <person name="Zwiers L.-H."/>
            <person name="Turgeon B.G."/>
            <person name="Goodwin S.B."/>
            <person name="Spatafora J.W."/>
            <person name="Crous P.W."/>
            <person name="Grigoriev I.V."/>
        </authorList>
    </citation>
    <scope>NUCLEOTIDE SEQUENCE</scope>
    <source>
        <strain evidence="1">IPT5</strain>
    </source>
</reference>
<accession>A0A6A7AQN3</accession>
<dbReference type="Proteomes" id="UP000799423">
    <property type="component" value="Unassembled WGS sequence"/>
</dbReference>
<evidence type="ECO:0000313" key="2">
    <source>
        <dbReference type="Proteomes" id="UP000799423"/>
    </source>
</evidence>
<keyword evidence="2" id="KW-1185">Reference proteome</keyword>
<proteinExistence type="predicted"/>
<protein>
    <recommendedName>
        <fullName evidence="3">F-box domain-containing protein</fullName>
    </recommendedName>
</protein>
<gene>
    <name evidence="1" type="ORF">T440DRAFT_408923</name>
</gene>
<dbReference type="AlphaFoldDB" id="A0A6A7AQN3"/>
<organism evidence="1 2">
    <name type="scientific">Plenodomus tracheiphilus IPT5</name>
    <dbReference type="NCBI Taxonomy" id="1408161"/>
    <lineage>
        <taxon>Eukaryota</taxon>
        <taxon>Fungi</taxon>
        <taxon>Dikarya</taxon>
        <taxon>Ascomycota</taxon>
        <taxon>Pezizomycotina</taxon>
        <taxon>Dothideomycetes</taxon>
        <taxon>Pleosporomycetidae</taxon>
        <taxon>Pleosporales</taxon>
        <taxon>Pleosporineae</taxon>
        <taxon>Leptosphaeriaceae</taxon>
        <taxon>Plenodomus</taxon>
    </lineage>
</organism>
<evidence type="ECO:0008006" key="3">
    <source>
        <dbReference type="Google" id="ProtNLM"/>
    </source>
</evidence>
<evidence type="ECO:0000313" key="1">
    <source>
        <dbReference type="EMBL" id="KAF2845044.1"/>
    </source>
</evidence>
<name>A0A6A7AQN3_9PLEO</name>